<protein>
    <recommendedName>
        <fullName evidence="2">RING-type domain-containing protein</fullName>
    </recommendedName>
</protein>
<proteinExistence type="predicted"/>
<feature type="region of interest" description="Disordered" evidence="1">
    <location>
        <begin position="236"/>
        <end position="304"/>
    </location>
</feature>
<feature type="region of interest" description="Disordered" evidence="1">
    <location>
        <begin position="69"/>
        <end position="101"/>
    </location>
</feature>
<name>A0A6C0D9N2_9ZZZZ</name>
<feature type="compositionally biased region" description="Low complexity" evidence="1">
    <location>
        <begin position="248"/>
        <end position="261"/>
    </location>
</feature>
<evidence type="ECO:0000313" key="3">
    <source>
        <dbReference type="EMBL" id="QHT12884.1"/>
    </source>
</evidence>
<accession>A0A6C0D9N2</accession>
<dbReference type="PROSITE" id="PS50089">
    <property type="entry name" value="ZF_RING_2"/>
    <property type="match status" value="1"/>
</dbReference>
<dbReference type="PANTHER" id="PTHR47035:SF7">
    <property type="entry name" value="OS02G0528000 PROTEIN"/>
    <property type="match status" value="1"/>
</dbReference>
<reference evidence="3" key="1">
    <citation type="journal article" date="2020" name="Nature">
        <title>Giant virus diversity and host interactions through global metagenomics.</title>
        <authorList>
            <person name="Schulz F."/>
            <person name="Roux S."/>
            <person name="Paez-Espino D."/>
            <person name="Jungbluth S."/>
            <person name="Walsh D.A."/>
            <person name="Denef V.J."/>
            <person name="McMahon K.D."/>
            <person name="Konstantinidis K.T."/>
            <person name="Eloe-Fadrosh E.A."/>
            <person name="Kyrpides N.C."/>
            <person name="Woyke T."/>
        </authorList>
    </citation>
    <scope>NUCLEOTIDE SEQUENCE</scope>
    <source>
        <strain evidence="3">GVMAG-M-3300023174-130</strain>
    </source>
</reference>
<dbReference type="InterPro" id="IPR001841">
    <property type="entry name" value="Znf_RING"/>
</dbReference>
<feature type="compositionally biased region" description="Polar residues" evidence="1">
    <location>
        <begin position="78"/>
        <end position="101"/>
    </location>
</feature>
<dbReference type="PANTHER" id="PTHR47035">
    <property type="entry name" value="OS11G0150450 PROTEIN"/>
    <property type="match status" value="1"/>
</dbReference>
<sequence length="373" mass="44354">MFQSRNRRNHQEFYLTHDQRLLLDVYLNFYNQTTRQIDLLYELQDEIRSNINVLVGLNSNNNTFNRNFQTNQRHGRRSNNQPNNIYQQRHASQNNTDYTSRQRQNYIEGTPYLVTMTNLLRNSYMNNRNQNHNQNQNETITPIWRSFYDAVQVVPTQAQIDNATRNVNYSEIETPTNNSCPITLERFESNSPVTQILYCGHIFSNTGLNSWLRTNVRCPVCRYDIREYRRRERDLRNVYSRNHNNNTNESMSQQDNNQQNSAETIAEDVESNDETREGYEETKEESIPNNHSSSYNEERNSNSRRQENIRHMNLNDELTNILTNVTEELLSGFLRPNSYQTNNLTSSLFDPSYNSFFFDSSNNQIVFEGYMRR</sequence>
<dbReference type="SUPFAM" id="SSF57850">
    <property type="entry name" value="RING/U-box"/>
    <property type="match status" value="1"/>
</dbReference>
<dbReference type="Gene3D" id="3.30.40.10">
    <property type="entry name" value="Zinc/RING finger domain, C3HC4 (zinc finger)"/>
    <property type="match status" value="1"/>
</dbReference>
<dbReference type="InterPro" id="IPR053070">
    <property type="entry name" value="RING-type_E3_ubiquitin-ligase"/>
</dbReference>
<feature type="domain" description="RING-type" evidence="2">
    <location>
        <begin position="180"/>
        <end position="222"/>
    </location>
</feature>
<dbReference type="InterPro" id="IPR013083">
    <property type="entry name" value="Znf_RING/FYVE/PHD"/>
</dbReference>
<evidence type="ECO:0000259" key="2">
    <source>
        <dbReference type="PROSITE" id="PS50089"/>
    </source>
</evidence>
<evidence type="ECO:0000256" key="1">
    <source>
        <dbReference type="SAM" id="MobiDB-lite"/>
    </source>
</evidence>
<organism evidence="3">
    <name type="scientific">viral metagenome</name>
    <dbReference type="NCBI Taxonomy" id="1070528"/>
    <lineage>
        <taxon>unclassified sequences</taxon>
        <taxon>metagenomes</taxon>
        <taxon>organismal metagenomes</taxon>
    </lineage>
</organism>
<dbReference type="AlphaFoldDB" id="A0A6C0D9N2"/>
<dbReference type="Pfam" id="PF13639">
    <property type="entry name" value="zf-RING_2"/>
    <property type="match status" value="1"/>
</dbReference>
<dbReference type="EMBL" id="MN739552">
    <property type="protein sequence ID" value="QHT12884.1"/>
    <property type="molecule type" value="Genomic_DNA"/>
</dbReference>
<feature type="compositionally biased region" description="Basic and acidic residues" evidence="1">
    <location>
        <begin position="273"/>
        <end position="286"/>
    </location>
</feature>